<feature type="compositionally biased region" description="Gly residues" evidence="11">
    <location>
        <begin position="1083"/>
        <end position="1093"/>
    </location>
</feature>
<evidence type="ECO:0000313" key="15">
    <source>
        <dbReference type="EMBL" id="QRW19049.1"/>
    </source>
</evidence>
<feature type="compositionally biased region" description="Low complexity" evidence="11">
    <location>
        <begin position="397"/>
        <end position="413"/>
    </location>
</feature>
<feature type="region of interest" description="Disordered" evidence="11">
    <location>
        <begin position="971"/>
        <end position="1111"/>
    </location>
</feature>
<dbReference type="PANTHER" id="PTHR15735">
    <property type="entry name" value="FCH AND DOUBLE SH3 DOMAINS PROTEIN"/>
    <property type="match status" value="1"/>
</dbReference>
<feature type="domain" description="SH3" evidence="12">
    <location>
        <begin position="319"/>
        <end position="380"/>
    </location>
</feature>
<keyword evidence="6" id="KW-0963">Cytoplasm</keyword>
<dbReference type="Proteomes" id="UP000650533">
    <property type="component" value="Chromosome 4"/>
</dbReference>
<dbReference type="Pfam" id="PF08226">
    <property type="entry name" value="DUF1720"/>
    <property type="match status" value="1"/>
</dbReference>
<accession>A0A8H3A5K2</accession>
<dbReference type="PRINTS" id="PR01217">
    <property type="entry name" value="PRICHEXTENSN"/>
</dbReference>
<dbReference type="Proteomes" id="UP000650582">
    <property type="component" value="Unassembled WGS sequence"/>
</dbReference>
<dbReference type="GO" id="GO:0005737">
    <property type="term" value="C:cytoplasm"/>
    <property type="evidence" value="ECO:0007669"/>
    <property type="project" value="UniProtKB-SubCell"/>
</dbReference>
<evidence type="ECO:0000256" key="1">
    <source>
        <dbReference type="ARBA" id="ARBA00004170"/>
    </source>
</evidence>
<dbReference type="GO" id="GO:0030674">
    <property type="term" value="F:protein-macromolecule adaptor activity"/>
    <property type="evidence" value="ECO:0007669"/>
    <property type="project" value="InterPro"/>
</dbReference>
<dbReference type="GO" id="GO:0042802">
    <property type="term" value="F:identical protein binding"/>
    <property type="evidence" value="ECO:0007669"/>
    <property type="project" value="InterPro"/>
</dbReference>
<evidence type="ECO:0000256" key="10">
    <source>
        <dbReference type="PROSITE-ProRule" id="PRU00192"/>
    </source>
</evidence>
<dbReference type="InterPro" id="IPR036028">
    <property type="entry name" value="SH3-like_dom_sf"/>
</dbReference>
<dbReference type="EMBL" id="CAJMWR010000889">
    <property type="protein sequence ID" value="CAE6406825.1"/>
    <property type="molecule type" value="Genomic_DNA"/>
</dbReference>
<feature type="domain" description="SH3" evidence="12">
    <location>
        <begin position="4"/>
        <end position="72"/>
    </location>
</feature>
<dbReference type="Gene3D" id="1.10.150.50">
    <property type="entry name" value="Transcription Factor, Ets-1"/>
    <property type="match status" value="1"/>
</dbReference>
<evidence type="ECO:0000256" key="4">
    <source>
        <dbReference type="ARBA" id="ARBA00020357"/>
    </source>
</evidence>
<evidence type="ECO:0000313" key="16">
    <source>
        <dbReference type="Proteomes" id="UP000663840"/>
    </source>
</evidence>
<name>A0A8H3A5K2_9AGAM</name>
<feature type="compositionally biased region" description="Basic and acidic residues" evidence="11">
    <location>
        <begin position="414"/>
        <end position="467"/>
    </location>
</feature>
<feature type="region of interest" description="Disordered" evidence="11">
    <location>
        <begin position="573"/>
        <end position="592"/>
    </location>
</feature>
<dbReference type="InterPro" id="IPR007131">
    <property type="entry name" value="SHD1"/>
</dbReference>
<feature type="compositionally biased region" description="Polar residues" evidence="11">
    <location>
        <begin position="898"/>
        <end position="916"/>
    </location>
</feature>
<feature type="compositionally biased region" description="Low complexity" evidence="11">
    <location>
        <begin position="1094"/>
        <end position="1111"/>
    </location>
</feature>
<dbReference type="Proteomes" id="UP000663840">
    <property type="component" value="Unassembled WGS sequence"/>
</dbReference>
<dbReference type="CDD" id="cd11775">
    <property type="entry name" value="SH3_Sla1p_3"/>
    <property type="match status" value="1"/>
</dbReference>
<sequence>MSATYGSVLVALYDYAPPAGTEDEVAIKEDQLLLLLDGSDDEWWKVKIKTNSQEDNGDSGLVPKAYVEEAKPITSAKALYDYAANGDGELSITEDESLLVFDQETEWTLVKSTKPGGKAGYVPATYIELSGSVKEEESAVAAPVLPPPAAVPRTSYTDPTELVAASHTKARSDPVETWSVSILDKKDKKKKGTLGVGNGAIFFSSESDKTPVQQWQTSAVVTVTSDKAKHVDIQIASGGEITTLRFVASSRDVSEAILQKVEASRSIANSGSGSTPTAPIPDPINTEVPKHHKNGASVRFAKSPDSVIPNPEDDDDDGPLGEQASALYDFTAQASDELSVKEGETLIVINREESEEWWKCRNMKGEEGVVPSSYIELQGSSTLARSQSQDDEDDTTTELTTSNAAEQQAAAMAEQRRLEKIKEREEAERRAADEKRRKREQERTEAEARARELERLEQQRLEKEKAAKQAARSSTGTRPSTDSEPRRSNNGPRPGKTRIWHDRTGQFKVEAEFLGIENGKIKLHKSNGVIIDVPSAKMSPEDMAYVEKLINAGKSPATAPDDDNVPLSVIAERRNSRPPSTPSRPVPQQPKKPQIDWFDFFLSAGCDMDDCTRYAASFNRDKIDESIVADIKDSTLRSLGLREGDIIRVMKAIEKKGWKHEDDSARREQMRKDEELARQLQAQENAASPRRSATTSPAPNLFTGPNGQLKNTRRGRPPPSSKTAPIAVDGSVLGNTGSISRGGTPQITSPTGGVLTSSPTAANEERSTAPIAAPVASGFDDDAWTPRPSSAKPASPAPAVALSPPPAPAPAPPAPAPPPPAPAPPPAPVAPVAPVAPTPPPAPPAPAPAAVSVPPVASPPIQRPATTNPPAAPISQPASSQFDILAKIQQMRPPSAPIVSQPTGMQSPGTVPSSFQVGLGMGNSPAPIGQLLTAQQTGILGPRGPPAPIPANQSLLTPLIPTTSGFNSFVPTRPGSTPSFGGLQSQPTGFQPSQPSFLQSQPTGFQPSQPSFLQSQPTGFQPSQPSFLQSQPTGFQPSQPSFLQSQPTGFQPNQPNFMLPQQTGFSPSPMASQSPPLSMQPTGMGGMFNGGGFQPQSQQNSFNSPPSNAPPQNNLSAANVFASMKAGTFAGGNTSDPQSADKYDALRQPTGANFMAPQQTGFGFQPQNQFQPGFNGYR</sequence>
<dbReference type="Pfam" id="PF14604">
    <property type="entry name" value="SH3_9"/>
    <property type="match status" value="1"/>
</dbReference>
<reference evidence="13" key="3">
    <citation type="submission" date="2021-01" db="EMBL/GenBank/DDBJ databases">
        <authorList>
            <person name="Kaushik A."/>
        </authorList>
    </citation>
    <scope>NUCLEOTIDE SEQUENCE</scope>
    <source>
        <strain evidence="13">AG1-1A</strain>
    </source>
</reference>
<dbReference type="PROSITE" id="PS50002">
    <property type="entry name" value="SH3"/>
    <property type="match status" value="3"/>
</dbReference>
<evidence type="ECO:0000313" key="13">
    <source>
        <dbReference type="EMBL" id="CAE6406825.1"/>
    </source>
</evidence>
<dbReference type="InterPro" id="IPR013182">
    <property type="entry name" value="DUF1720"/>
</dbReference>
<dbReference type="GO" id="GO:0008092">
    <property type="term" value="F:cytoskeletal protein binding"/>
    <property type="evidence" value="ECO:0007669"/>
    <property type="project" value="InterPro"/>
</dbReference>
<dbReference type="Pfam" id="PF03983">
    <property type="entry name" value="SHD1"/>
    <property type="match status" value="1"/>
</dbReference>
<evidence type="ECO:0000256" key="8">
    <source>
        <dbReference type="ARBA" id="ARBA00022737"/>
    </source>
</evidence>
<evidence type="ECO:0000256" key="9">
    <source>
        <dbReference type="ARBA" id="ARBA00023136"/>
    </source>
</evidence>
<evidence type="ECO:0000313" key="14">
    <source>
        <dbReference type="EMBL" id="KAF8680378.1"/>
    </source>
</evidence>
<feature type="domain" description="SH3" evidence="12">
    <location>
        <begin position="73"/>
        <end position="132"/>
    </location>
</feature>
<keyword evidence="8" id="KW-0677">Repeat</keyword>
<dbReference type="InterPro" id="IPR056996">
    <property type="entry name" value="PH_SLA1"/>
</dbReference>
<keyword evidence="7" id="KW-0254">Endocytosis</keyword>
<dbReference type="GO" id="GO:0016020">
    <property type="term" value="C:membrane"/>
    <property type="evidence" value="ECO:0007669"/>
    <property type="project" value="UniProtKB-SubCell"/>
</dbReference>
<feature type="region of interest" description="Disordered" evidence="11">
    <location>
        <begin position="1153"/>
        <end position="1178"/>
    </location>
</feature>
<evidence type="ECO:0000256" key="11">
    <source>
        <dbReference type="SAM" id="MobiDB-lite"/>
    </source>
</evidence>
<comment type="similarity">
    <text evidence="3">Belongs to the SLA1 family.</text>
</comment>
<feature type="compositionally biased region" description="Polar residues" evidence="11">
    <location>
        <begin position="733"/>
        <end position="761"/>
    </location>
</feature>
<feature type="region of interest" description="Disordered" evidence="11">
    <location>
        <begin position="680"/>
        <end position="922"/>
    </location>
</feature>
<feature type="compositionally biased region" description="Low complexity" evidence="11">
    <location>
        <begin position="788"/>
        <end position="802"/>
    </location>
</feature>
<dbReference type="GO" id="GO:0030833">
    <property type="term" value="P:regulation of actin filament polymerization"/>
    <property type="evidence" value="ECO:0007669"/>
    <property type="project" value="TreeGrafter"/>
</dbReference>
<dbReference type="Pfam" id="PF24081">
    <property type="entry name" value="PH_SLA1"/>
    <property type="match status" value="1"/>
</dbReference>
<dbReference type="PANTHER" id="PTHR15735:SF21">
    <property type="entry name" value="PROTEIN NERVOUS WRECK"/>
    <property type="match status" value="1"/>
</dbReference>
<feature type="compositionally biased region" description="Low complexity" evidence="11">
    <location>
        <begin position="990"/>
        <end position="1047"/>
    </location>
</feature>
<keyword evidence="9" id="KW-0472">Membrane</keyword>
<dbReference type="Pfam" id="PF00018">
    <property type="entry name" value="SH3_1"/>
    <property type="match status" value="2"/>
</dbReference>
<feature type="compositionally biased region" description="Low complexity" evidence="11">
    <location>
        <begin position="1157"/>
        <end position="1178"/>
    </location>
</feature>
<dbReference type="AlphaFoldDB" id="A0A8H3A5K2"/>
<dbReference type="SMART" id="SM00326">
    <property type="entry name" value="SH3"/>
    <property type="match status" value="3"/>
</dbReference>
<feature type="region of interest" description="Disordered" evidence="11">
    <location>
        <begin position="379"/>
        <end position="503"/>
    </location>
</feature>
<evidence type="ECO:0000256" key="6">
    <source>
        <dbReference type="ARBA" id="ARBA00022490"/>
    </source>
</evidence>
<organism evidence="13 16">
    <name type="scientific">Rhizoctonia solani</name>
    <dbReference type="NCBI Taxonomy" id="456999"/>
    <lineage>
        <taxon>Eukaryota</taxon>
        <taxon>Fungi</taxon>
        <taxon>Dikarya</taxon>
        <taxon>Basidiomycota</taxon>
        <taxon>Agaricomycotina</taxon>
        <taxon>Agaricomycetes</taxon>
        <taxon>Cantharellales</taxon>
        <taxon>Ceratobasidiaceae</taxon>
        <taxon>Rhizoctonia</taxon>
    </lineage>
</organism>
<keyword evidence="5 10" id="KW-0728">SH3 domain</keyword>
<feature type="compositionally biased region" description="Polar residues" evidence="11">
    <location>
        <begin position="971"/>
        <end position="989"/>
    </location>
</feature>
<protein>
    <recommendedName>
        <fullName evidence="4">Actin cytoskeleton-regulatory complex protein SLA1</fullName>
    </recommendedName>
</protein>
<evidence type="ECO:0000256" key="5">
    <source>
        <dbReference type="ARBA" id="ARBA00022443"/>
    </source>
</evidence>
<dbReference type="SUPFAM" id="SSF50044">
    <property type="entry name" value="SH3-domain"/>
    <property type="match status" value="3"/>
</dbReference>
<dbReference type="InterPro" id="IPR001452">
    <property type="entry name" value="SH3_domain"/>
</dbReference>
<evidence type="ECO:0000256" key="3">
    <source>
        <dbReference type="ARBA" id="ARBA00007948"/>
    </source>
</evidence>
<dbReference type="Gene3D" id="2.30.30.700">
    <property type="entry name" value="SLA1 homology domain 1"/>
    <property type="match status" value="1"/>
</dbReference>
<dbReference type="EMBL" id="CP059661">
    <property type="protein sequence ID" value="QRW19049.1"/>
    <property type="molecule type" value="Genomic_DNA"/>
</dbReference>
<comment type="subcellular location">
    <subcellularLocation>
        <location evidence="2">Cytoplasm</location>
    </subcellularLocation>
    <subcellularLocation>
        <location evidence="1">Membrane</location>
        <topology evidence="1">Peripheral membrane protein</topology>
    </subcellularLocation>
</comment>
<dbReference type="InterPro" id="IPR013761">
    <property type="entry name" value="SAM/pointed_sf"/>
</dbReference>
<gene>
    <name evidence="13" type="ORF">RDB_LOCUS41181</name>
    <name evidence="15" type="ORF">RhiXN_00455</name>
    <name evidence="14" type="ORF">RHS04_04532</name>
</gene>
<feature type="compositionally biased region" description="Polar residues" evidence="11">
    <location>
        <begin position="1048"/>
        <end position="1081"/>
    </location>
</feature>
<dbReference type="GO" id="GO:0006897">
    <property type="term" value="P:endocytosis"/>
    <property type="evidence" value="ECO:0007669"/>
    <property type="project" value="UniProtKB-KW"/>
</dbReference>
<feature type="compositionally biased region" description="Polar residues" evidence="11">
    <location>
        <begin position="471"/>
        <end position="480"/>
    </location>
</feature>
<reference evidence="14" key="2">
    <citation type="submission" date="2020-09" db="EMBL/GenBank/DDBJ databases">
        <title>Comparative genome analyses of four rice-infecting Rhizoctonia solani isolates reveal extensive enrichment of homogalacturonan modification genes.</title>
        <authorList>
            <person name="Lee D.-Y."/>
            <person name="Jeon J."/>
            <person name="Kim K.-T."/>
            <person name="Cheong K."/>
            <person name="Song H."/>
            <person name="Choi G."/>
            <person name="Ko J."/>
            <person name="Opiyo S.O."/>
            <person name="Zuo S."/>
            <person name="Madhav S."/>
            <person name="Lee Y.-H."/>
            <person name="Wang G.-L."/>
        </authorList>
    </citation>
    <scope>NUCLEOTIDE SEQUENCE</scope>
    <source>
        <strain evidence="14">AG1-IA YN-7</strain>
    </source>
</reference>
<reference evidence="15" key="1">
    <citation type="submission" date="2020-05" db="EMBL/GenBank/DDBJ databases">
        <title>Evolutionary and genomic comparisons of hybrid uninucleate and nonhybrid Rhizoctonia fungi.</title>
        <authorList>
            <person name="Li C."/>
            <person name="Chen X."/>
        </authorList>
    </citation>
    <scope>NUCLEOTIDE SEQUENCE</scope>
    <source>
        <strain evidence="15">AG-1 IA</strain>
    </source>
</reference>
<evidence type="ECO:0000256" key="7">
    <source>
        <dbReference type="ARBA" id="ARBA00022583"/>
    </source>
</evidence>
<dbReference type="Gene3D" id="2.30.30.40">
    <property type="entry name" value="SH3 Domains"/>
    <property type="match status" value="3"/>
</dbReference>
<dbReference type="EMBL" id="JACYCC010000037">
    <property type="protein sequence ID" value="KAF8680378.1"/>
    <property type="molecule type" value="Genomic_DNA"/>
</dbReference>
<feature type="region of interest" description="Disordered" evidence="11">
    <location>
        <begin position="287"/>
        <end position="322"/>
    </location>
</feature>
<feature type="compositionally biased region" description="Pro residues" evidence="11">
    <location>
        <begin position="579"/>
        <end position="590"/>
    </location>
</feature>
<proteinExistence type="inferred from homology"/>
<evidence type="ECO:0000256" key="2">
    <source>
        <dbReference type="ARBA" id="ARBA00004496"/>
    </source>
</evidence>
<feature type="compositionally biased region" description="Pro residues" evidence="11">
    <location>
        <begin position="803"/>
        <end position="847"/>
    </location>
</feature>
<dbReference type="InterPro" id="IPR035821">
    <property type="entry name" value="Sla1_SH3_3"/>
</dbReference>
<evidence type="ECO:0000259" key="12">
    <source>
        <dbReference type="PROSITE" id="PS50002"/>
    </source>
</evidence>
<feature type="compositionally biased region" description="Polar residues" evidence="11">
    <location>
        <begin position="680"/>
        <end position="710"/>
    </location>
</feature>
<dbReference type="GO" id="GO:0043130">
    <property type="term" value="F:ubiquitin binding"/>
    <property type="evidence" value="ECO:0007669"/>
    <property type="project" value="InterPro"/>
</dbReference>